<sequence>MFRLQPTRSLARAARAQAAAPRFLSTSRPMFAQKDAMDKDSLKTTSTEYSKSGSDDAAAHTDAAFNPSQTSPEAAEKSAEREAGGKDNSLNVSPGNHEVSKPNDPKIGGASQGTNDKPSGAGSPNKQGGGKSGSGISDNPALAFDFSPLVQDGAKATADSTVVGNGILRRALHPHIIVCKIEHSTSTETMSLSKIDPRISMSFTGSLIFIGETNNARHPVATDLTTSHLRHVIDELAVRSDVQRRASQRFTDLSLEKRTGVVVNSVGDMQTFLRPMYQRFDFHPTGEYTASFTAPAAIDIPLCIYKIEQSVSGIGRTWGIKQDGAEHEDGPDSSVQGGSGLMLSDRLAHDFNNIHLWLTNPVKCVWYHFSMIHGPVKHRIHHPGSFLVARVDGKPLYPIHLEAMYAYFRNRLIEYGEERSQFVVLPSGQAIISLSEAEFMGGPWLNKLSEDGFEAWYEDFVRQRSVQRLYPRANETLGPYEV</sequence>
<reference evidence="2" key="1">
    <citation type="submission" date="2019-04" db="EMBL/GenBank/DDBJ databases">
        <title>Sequencing of skin fungus with MAO and IRED activity.</title>
        <authorList>
            <person name="Marsaioli A.J."/>
            <person name="Bonatto J.M.C."/>
            <person name="Reis Junior O."/>
        </authorList>
    </citation>
    <scope>NUCLEOTIDE SEQUENCE</scope>
    <source>
        <strain evidence="2">30M1</strain>
    </source>
</reference>
<dbReference type="Proteomes" id="UP000801428">
    <property type="component" value="Unassembled WGS sequence"/>
</dbReference>
<name>A0A9P4W8Z1_CURKU</name>
<dbReference type="PANTHER" id="PTHR42090:SF1">
    <property type="match status" value="1"/>
</dbReference>
<feature type="compositionally biased region" description="Basic and acidic residues" evidence="1">
    <location>
        <begin position="74"/>
        <end position="85"/>
    </location>
</feature>
<accession>A0A9P4W8Z1</accession>
<evidence type="ECO:0000313" key="2">
    <source>
        <dbReference type="EMBL" id="KAF2998593.1"/>
    </source>
</evidence>
<dbReference type="EMBL" id="SWKU01000019">
    <property type="protein sequence ID" value="KAF2998593.1"/>
    <property type="molecule type" value="Genomic_DNA"/>
</dbReference>
<evidence type="ECO:0000313" key="3">
    <source>
        <dbReference type="Proteomes" id="UP000801428"/>
    </source>
</evidence>
<comment type="caution">
    <text evidence="2">The sequence shown here is derived from an EMBL/GenBank/DDBJ whole genome shotgun (WGS) entry which is preliminary data.</text>
</comment>
<organism evidence="2 3">
    <name type="scientific">Curvularia kusanoi</name>
    <name type="common">Cochliobolus kusanoi</name>
    <dbReference type="NCBI Taxonomy" id="90978"/>
    <lineage>
        <taxon>Eukaryota</taxon>
        <taxon>Fungi</taxon>
        <taxon>Dikarya</taxon>
        <taxon>Ascomycota</taxon>
        <taxon>Pezizomycotina</taxon>
        <taxon>Dothideomycetes</taxon>
        <taxon>Pleosporomycetidae</taxon>
        <taxon>Pleosporales</taxon>
        <taxon>Pleosporineae</taxon>
        <taxon>Pleosporaceae</taxon>
        <taxon>Curvularia</taxon>
    </lineage>
</organism>
<dbReference type="OrthoDB" id="4220319at2759"/>
<protein>
    <submittedName>
        <fullName evidence="2">Uncharacterized protein</fullName>
    </submittedName>
</protein>
<feature type="compositionally biased region" description="Polar residues" evidence="1">
    <location>
        <begin position="43"/>
        <end position="52"/>
    </location>
</feature>
<evidence type="ECO:0000256" key="1">
    <source>
        <dbReference type="SAM" id="MobiDB-lite"/>
    </source>
</evidence>
<feature type="compositionally biased region" description="Low complexity" evidence="1">
    <location>
        <begin position="11"/>
        <end position="22"/>
    </location>
</feature>
<keyword evidence="3" id="KW-1185">Reference proteome</keyword>
<proteinExistence type="predicted"/>
<gene>
    <name evidence="2" type="ORF">E8E13_006631</name>
</gene>
<dbReference type="PANTHER" id="PTHR42090">
    <property type="match status" value="1"/>
</dbReference>
<feature type="region of interest" description="Disordered" evidence="1">
    <location>
        <begin position="1"/>
        <end position="139"/>
    </location>
</feature>
<dbReference type="AlphaFoldDB" id="A0A9P4W8Z1"/>